<dbReference type="SUPFAM" id="SSF55874">
    <property type="entry name" value="ATPase domain of HSP90 chaperone/DNA topoisomerase II/histidine kinase"/>
    <property type="match status" value="1"/>
</dbReference>
<dbReference type="NCBIfam" id="TIGR00229">
    <property type="entry name" value="sensory_box"/>
    <property type="match status" value="1"/>
</dbReference>
<evidence type="ECO:0000256" key="4">
    <source>
        <dbReference type="ARBA" id="ARBA00022475"/>
    </source>
</evidence>
<gene>
    <name evidence="19" type="ORF">QRD43_17030</name>
</gene>
<feature type="domain" description="PAS" evidence="17">
    <location>
        <begin position="147"/>
        <end position="220"/>
    </location>
</feature>
<accession>A0ABT7LL72</accession>
<dbReference type="SUPFAM" id="SSF55785">
    <property type="entry name" value="PYP-like sensor domain (PAS domain)"/>
    <property type="match status" value="2"/>
</dbReference>
<dbReference type="SUPFAM" id="SSF47384">
    <property type="entry name" value="Homodimeric domain of signal transducing histidine kinase"/>
    <property type="match status" value="1"/>
</dbReference>
<dbReference type="RefSeq" id="WP_285983703.1">
    <property type="nucleotide sequence ID" value="NZ_JASVDS010000005.1"/>
</dbReference>
<dbReference type="Gene3D" id="3.40.50.2300">
    <property type="match status" value="1"/>
</dbReference>
<keyword evidence="4" id="KW-1003">Cell membrane</keyword>
<dbReference type="Pfam" id="PF01627">
    <property type="entry name" value="Hpt"/>
    <property type="match status" value="1"/>
</dbReference>
<keyword evidence="8" id="KW-0067">ATP-binding</keyword>
<feature type="modified residue" description="4-aspartylphosphate" evidence="13">
    <location>
        <position position="581"/>
    </location>
</feature>
<evidence type="ECO:0000313" key="19">
    <source>
        <dbReference type="EMBL" id="MDL5033620.1"/>
    </source>
</evidence>
<protein>
    <recommendedName>
        <fullName evidence="3">histidine kinase</fullName>
        <ecNumber evidence="3">2.7.13.3</ecNumber>
    </recommendedName>
</protein>
<dbReference type="InterPro" id="IPR001789">
    <property type="entry name" value="Sig_transdc_resp-reg_receiver"/>
</dbReference>
<dbReference type="InterPro" id="IPR013655">
    <property type="entry name" value="PAS_fold_3"/>
</dbReference>
<evidence type="ECO:0000256" key="2">
    <source>
        <dbReference type="ARBA" id="ARBA00004651"/>
    </source>
</evidence>
<evidence type="ECO:0000256" key="8">
    <source>
        <dbReference type="ARBA" id="ARBA00022840"/>
    </source>
</evidence>
<organism evidence="19 20">
    <name type="scientific">Roseateles subflavus</name>
    <dbReference type="NCBI Taxonomy" id="3053353"/>
    <lineage>
        <taxon>Bacteria</taxon>
        <taxon>Pseudomonadati</taxon>
        <taxon>Pseudomonadota</taxon>
        <taxon>Betaproteobacteria</taxon>
        <taxon>Burkholderiales</taxon>
        <taxon>Sphaerotilaceae</taxon>
        <taxon>Roseateles</taxon>
    </lineage>
</organism>
<dbReference type="InterPro" id="IPR008207">
    <property type="entry name" value="Sig_transdc_His_kin_Hpt_dom"/>
</dbReference>
<evidence type="ECO:0000256" key="3">
    <source>
        <dbReference type="ARBA" id="ARBA00012438"/>
    </source>
</evidence>
<evidence type="ECO:0000256" key="11">
    <source>
        <dbReference type="ARBA" id="ARBA00023136"/>
    </source>
</evidence>
<feature type="domain" description="Histidine kinase" evidence="15">
    <location>
        <begin position="291"/>
        <end position="512"/>
    </location>
</feature>
<dbReference type="SMART" id="SM00387">
    <property type="entry name" value="HATPase_c"/>
    <property type="match status" value="1"/>
</dbReference>
<dbReference type="PRINTS" id="PR00344">
    <property type="entry name" value="BCTRLSENSOR"/>
</dbReference>
<dbReference type="SMART" id="SM00073">
    <property type="entry name" value="HPT"/>
    <property type="match status" value="1"/>
</dbReference>
<dbReference type="CDD" id="cd16922">
    <property type="entry name" value="HATPase_EvgS-ArcB-TorS-like"/>
    <property type="match status" value="1"/>
</dbReference>
<dbReference type="InterPro" id="IPR011006">
    <property type="entry name" value="CheY-like_superfamily"/>
</dbReference>
<evidence type="ECO:0000256" key="10">
    <source>
        <dbReference type="ARBA" id="ARBA00023012"/>
    </source>
</evidence>
<evidence type="ECO:0000256" key="13">
    <source>
        <dbReference type="PROSITE-ProRule" id="PRU00169"/>
    </source>
</evidence>
<dbReference type="CDD" id="cd00088">
    <property type="entry name" value="HPT"/>
    <property type="match status" value="1"/>
</dbReference>
<evidence type="ECO:0000259" key="17">
    <source>
        <dbReference type="PROSITE" id="PS50112"/>
    </source>
</evidence>
<feature type="coiled-coil region" evidence="14">
    <location>
        <begin position="261"/>
        <end position="291"/>
    </location>
</feature>
<sequence>MTPDASLTGDVARQLLQSLNTGDALALVDLLPLGVLLMDSQDGSVLHLNREAERLLSVRGAALIGQVLGSAVDPALAELCTPARWQALREGRRGAREDLRVQTPFGPRWLQVQRLLMPLAGQRRSLALLVLQDANARRQLERALQESDTRFREVTDAVSECLFVTNAEWDRLHFSSPLLLDTLGLSPMDLRLGPRVFEDRIHPDDRALYQRRLLAQAAGEPTDMVLRVQHPGRGVRWVRLRTRLQAHAGGAPLVYGILADVTEEQQRHRELQAARDKAESASQAKSQLMANMSHEFRTPMNGILGMTQLLLNTPLDERQQHYARQVQASGEDLQHLLDDMLDLAHLDGEAAEQRSGECPLQPLLETLAAQYRPQAESRGLRLNLTLDAALPDAVPVAAGALRRLLGKLLDNALKFTERGEIGLAARAQPFPDGRPGVLLKVQDTGIGVPADKLHHLFKPFTQGNDSLARRHGGAGLGLAVAQQLAQQMGAVLDARARPDGGSVFSLHLPLQDAGAPDGLPQAIEAGAARPWQVLVVEDNPVNQEVIQQMLLQLGCSVQLCDGGEAGLQALSERAFDLVMMDIHMPGMDGIQALQIFRRGGEGRYRFVNPGSLPVVAVTANALSGDRGKLLAYGFDDYLPKPLRHRELLAVLQRRLGHPARPLAAGASGSPAEAASAASATSATSATSAAVYDGATMSSAATPSSPDRRPSCLDEASLQRLRDLDPSGANQLLPRVINAFIKSLDKLLPDLQRAREAGMDLAAIRHVAHTLKSSSASLGALQLSRLCADTEAMARNGQTEGLDKLIDAMHDEAGLVRQALEALLTGPQ</sequence>
<keyword evidence="14" id="KW-0175">Coiled coil</keyword>
<evidence type="ECO:0000256" key="1">
    <source>
        <dbReference type="ARBA" id="ARBA00000085"/>
    </source>
</evidence>
<keyword evidence="11" id="KW-0472">Membrane</keyword>
<dbReference type="SMART" id="SM00091">
    <property type="entry name" value="PAS"/>
    <property type="match status" value="2"/>
</dbReference>
<dbReference type="PROSITE" id="PS50112">
    <property type="entry name" value="PAS"/>
    <property type="match status" value="1"/>
</dbReference>
<dbReference type="SMART" id="SM00448">
    <property type="entry name" value="REC"/>
    <property type="match status" value="1"/>
</dbReference>
<keyword evidence="9" id="KW-1133">Transmembrane helix</keyword>
<dbReference type="CDD" id="cd17546">
    <property type="entry name" value="REC_hyHK_CKI1_RcsC-like"/>
    <property type="match status" value="1"/>
</dbReference>
<dbReference type="EMBL" id="JASVDS010000005">
    <property type="protein sequence ID" value="MDL5033620.1"/>
    <property type="molecule type" value="Genomic_DNA"/>
</dbReference>
<dbReference type="CDD" id="cd00130">
    <property type="entry name" value="PAS"/>
    <property type="match status" value="1"/>
</dbReference>
<dbReference type="PANTHER" id="PTHR45339">
    <property type="entry name" value="HYBRID SIGNAL TRANSDUCTION HISTIDINE KINASE J"/>
    <property type="match status" value="1"/>
</dbReference>
<dbReference type="InterPro" id="IPR004358">
    <property type="entry name" value="Sig_transdc_His_kin-like_C"/>
</dbReference>
<evidence type="ECO:0000313" key="20">
    <source>
        <dbReference type="Proteomes" id="UP001238603"/>
    </source>
</evidence>
<dbReference type="Pfam" id="PF00512">
    <property type="entry name" value="HisKA"/>
    <property type="match status" value="1"/>
</dbReference>
<feature type="modified residue" description="Phosphohistidine" evidence="12">
    <location>
        <position position="768"/>
    </location>
</feature>
<proteinExistence type="predicted"/>
<dbReference type="InterPro" id="IPR035965">
    <property type="entry name" value="PAS-like_dom_sf"/>
</dbReference>
<dbReference type="SUPFAM" id="SSF47226">
    <property type="entry name" value="Histidine-containing phosphotransfer domain, HPT domain"/>
    <property type="match status" value="1"/>
</dbReference>
<evidence type="ECO:0000256" key="5">
    <source>
        <dbReference type="ARBA" id="ARBA00022553"/>
    </source>
</evidence>
<dbReference type="InterPro" id="IPR036890">
    <property type="entry name" value="HATPase_C_sf"/>
</dbReference>
<dbReference type="InterPro" id="IPR005467">
    <property type="entry name" value="His_kinase_dom"/>
</dbReference>
<dbReference type="PROSITE" id="PS50110">
    <property type="entry name" value="RESPONSE_REGULATORY"/>
    <property type="match status" value="1"/>
</dbReference>
<evidence type="ECO:0000259" key="15">
    <source>
        <dbReference type="PROSITE" id="PS50109"/>
    </source>
</evidence>
<dbReference type="InterPro" id="IPR036097">
    <property type="entry name" value="HisK_dim/P_sf"/>
</dbReference>
<reference evidence="19 20" key="1">
    <citation type="submission" date="2023-06" db="EMBL/GenBank/DDBJ databases">
        <title>Pelomonas sp. APW6 16S ribosomal RNA gene genome sequencing and assembly.</title>
        <authorList>
            <person name="Woo H."/>
        </authorList>
    </citation>
    <scope>NUCLEOTIDE SEQUENCE [LARGE SCALE GENOMIC DNA]</scope>
    <source>
        <strain evidence="19 20">APW6</strain>
    </source>
</reference>
<dbReference type="SUPFAM" id="SSF52172">
    <property type="entry name" value="CheY-like"/>
    <property type="match status" value="1"/>
</dbReference>
<dbReference type="PROSITE" id="PS50894">
    <property type="entry name" value="HPT"/>
    <property type="match status" value="1"/>
</dbReference>
<keyword evidence="5 13" id="KW-0597">Phosphoprotein</keyword>
<dbReference type="Gene3D" id="1.20.120.160">
    <property type="entry name" value="HPT domain"/>
    <property type="match status" value="1"/>
</dbReference>
<dbReference type="Pfam" id="PF00072">
    <property type="entry name" value="Response_reg"/>
    <property type="match status" value="1"/>
</dbReference>
<evidence type="ECO:0000256" key="12">
    <source>
        <dbReference type="PROSITE-ProRule" id="PRU00110"/>
    </source>
</evidence>
<dbReference type="EC" id="2.7.13.3" evidence="3"/>
<feature type="domain" description="Response regulatory" evidence="16">
    <location>
        <begin position="532"/>
        <end position="655"/>
    </location>
</feature>
<keyword evidence="6" id="KW-0812">Transmembrane</keyword>
<dbReference type="PANTHER" id="PTHR45339:SF1">
    <property type="entry name" value="HYBRID SIGNAL TRANSDUCTION HISTIDINE KINASE J"/>
    <property type="match status" value="1"/>
</dbReference>
<evidence type="ECO:0000256" key="7">
    <source>
        <dbReference type="ARBA" id="ARBA00022741"/>
    </source>
</evidence>
<dbReference type="SMART" id="SM00388">
    <property type="entry name" value="HisKA"/>
    <property type="match status" value="1"/>
</dbReference>
<dbReference type="CDD" id="cd00082">
    <property type="entry name" value="HisKA"/>
    <property type="match status" value="1"/>
</dbReference>
<dbReference type="Pfam" id="PF08447">
    <property type="entry name" value="PAS_3"/>
    <property type="match status" value="1"/>
</dbReference>
<comment type="caution">
    <text evidence="19">The sequence shown here is derived from an EMBL/GenBank/DDBJ whole genome shotgun (WGS) entry which is preliminary data.</text>
</comment>
<evidence type="ECO:0000256" key="9">
    <source>
        <dbReference type="ARBA" id="ARBA00022989"/>
    </source>
</evidence>
<dbReference type="InterPro" id="IPR000014">
    <property type="entry name" value="PAS"/>
</dbReference>
<dbReference type="InterPro" id="IPR003661">
    <property type="entry name" value="HisK_dim/P_dom"/>
</dbReference>
<evidence type="ECO:0000259" key="16">
    <source>
        <dbReference type="PROSITE" id="PS50110"/>
    </source>
</evidence>
<dbReference type="Proteomes" id="UP001238603">
    <property type="component" value="Unassembled WGS sequence"/>
</dbReference>
<dbReference type="Gene3D" id="3.30.565.10">
    <property type="entry name" value="Histidine kinase-like ATPase, C-terminal domain"/>
    <property type="match status" value="1"/>
</dbReference>
<dbReference type="PROSITE" id="PS50109">
    <property type="entry name" value="HIS_KIN"/>
    <property type="match status" value="1"/>
</dbReference>
<dbReference type="Gene3D" id="1.10.287.130">
    <property type="match status" value="1"/>
</dbReference>
<keyword evidence="7" id="KW-0547">Nucleotide-binding</keyword>
<name>A0ABT7LL72_9BURK</name>
<keyword evidence="20" id="KW-1185">Reference proteome</keyword>
<dbReference type="Gene3D" id="3.30.450.20">
    <property type="entry name" value="PAS domain"/>
    <property type="match status" value="2"/>
</dbReference>
<comment type="subcellular location">
    <subcellularLocation>
        <location evidence="2">Cell membrane</location>
        <topology evidence="2">Multi-pass membrane protein</topology>
    </subcellularLocation>
</comment>
<dbReference type="Pfam" id="PF02518">
    <property type="entry name" value="HATPase_c"/>
    <property type="match status" value="1"/>
</dbReference>
<dbReference type="InterPro" id="IPR036641">
    <property type="entry name" value="HPT_dom_sf"/>
</dbReference>
<dbReference type="InterPro" id="IPR003594">
    <property type="entry name" value="HATPase_dom"/>
</dbReference>
<keyword evidence="10" id="KW-0902">Two-component regulatory system</keyword>
<feature type="domain" description="HPt" evidence="18">
    <location>
        <begin position="728"/>
        <end position="822"/>
    </location>
</feature>
<evidence type="ECO:0000256" key="14">
    <source>
        <dbReference type="SAM" id="Coils"/>
    </source>
</evidence>
<evidence type="ECO:0000259" key="18">
    <source>
        <dbReference type="PROSITE" id="PS50894"/>
    </source>
</evidence>
<evidence type="ECO:0000256" key="6">
    <source>
        <dbReference type="ARBA" id="ARBA00022692"/>
    </source>
</evidence>
<comment type="catalytic activity">
    <reaction evidence="1">
        <text>ATP + protein L-histidine = ADP + protein N-phospho-L-histidine.</text>
        <dbReference type="EC" id="2.7.13.3"/>
    </reaction>
</comment>